<accession>A0A319EF85</accession>
<keyword evidence="3" id="KW-1185">Reference proteome</keyword>
<evidence type="ECO:0000313" key="2">
    <source>
        <dbReference type="EMBL" id="PYH89692.1"/>
    </source>
</evidence>
<feature type="domain" description="F-box" evidence="1">
    <location>
        <begin position="1"/>
        <end position="50"/>
    </location>
</feature>
<dbReference type="Gene3D" id="3.80.10.10">
    <property type="entry name" value="Ribonuclease Inhibitor"/>
    <property type="match status" value="1"/>
</dbReference>
<protein>
    <recommendedName>
        <fullName evidence="1">F-box domain-containing protein</fullName>
    </recommendedName>
</protein>
<name>A0A319EF85_9EURO</name>
<dbReference type="OrthoDB" id="2522477at2759"/>
<dbReference type="VEuPathDB" id="FungiDB:BO71DRAFT_487722"/>
<sequence length="448" mass="51126">MRLFHLPMEIQEAIVAQVASPASLANLARVCRQLQPLAERILYQSVYLRNGTGDKFAYAIDRAPNRAMFVRELLIHYHYVDVPDEESYYPFYAESLAPTIGRLVNLQSLVVKGLEYDAPREYDDDTTEGFERVIEEAEKWRHLFTQSAVSGSRILPSLTKCVLAMNDLDHSEPPWSFDMRASVMIHPHLQDLTIVGARISSMEESLMASRRSTELESLVLVCCDVSSRSIHDLLSLPRGLKHLAVKGAAWTVRPYYYMKNRQEYIDALSIQAESLTSLDMDFPPGVPDNPALDFRALQRLQKLTVDPQALRGDGKFDPVSEQVCLWENSEPICRLPPTIQHLVFFEYHEAKTPDLHTLLLVYNWISQGSLPNLRSITVKTARSSADAILNRGFEDNSGRSFYEAFQTFRVELRAERTLSSTENGYRFFDCHCGYVSWRIAGIHFIPVR</sequence>
<evidence type="ECO:0000259" key="1">
    <source>
        <dbReference type="PROSITE" id="PS50181"/>
    </source>
</evidence>
<reference evidence="2 3" key="1">
    <citation type="submission" date="2018-02" db="EMBL/GenBank/DDBJ databases">
        <title>The genomes of Aspergillus section Nigri reveals drivers in fungal speciation.</title>
        <authorList>
            <consortium name="DOE Joint Genome Institute"/>
            <person name="Vesth T.C."/>
            <person name="Nybo J."/>
            <person name="Theobald S."/>
            <person name="Brandl J."/>
            <person name="Frisvad J.C."/>
            <person name="Nielsen K.F."/>
            <person name="Lyhne E.K."/>
            <person name="Kogle M.E."/>
            <person name="Kuo A."/>
            <person name="Riley R."/>
            <person name="Clum A."/>
            <person name="Nolan M."/>
            <person name="Lipzen A."/>
            <person name="Salamov A."/>
            <person name="Henrissat B."/>
            <person name="Wiebenga A."/>
            <person name="De vries R.P."/>
            <person name="Grigoriev I.V."/>
            <person name="Mortensen U.H."/>
            <person name="Andersen M.R."/>
            <person name="Baker S.E."/>
        </authorList>
    </citation>
    <scope>NUCLEOTIDE SEQUENCE [LARGE SCALE GENOMIC DNA]</scope>
    <source>
        <strain evidence="2 3">CBS 707.79</strain>
    </source>
</reference>
<proteinExistence type="predicted"/>
<dbReference type="InterPro" id="IPR001810">
    <property type="entry name" value="F-box_dom"/>
</dbReference>
<dbReference type="PROSITE" id="PS50181">
    <property type="entry name" value="FBOX"/>
    <property type="match status" value="1"/>
</dbReference>
<gene>
    <name evidence="2" type="ORF">BO71DRAFT_487722</name>
</gene>
<dbReference type="STRING" id="1448320.A0A319EF85"/>
<dbReference type="AlphaFoldDB" id="A0A319EF85"/>
<organism evidence="2 3">
    <name type="scientific">Aspergillus ellipticus CBS 707.79</name>
    <dbReference type="NCBI Taxonomy" id="1448320"/>
    <lineage>
        <taxon>Eukaryota</taxon>
        <taxon>Fungi</taxon>
        <taxon>Dikarya</taxon>
        <taxon>Ascomycota</taxon>
        <taxon>Pezizomycotina</taxon>
        <taxon>Eurotiomycetes</taxon>
        <taxon>Eurotiomycetidae</taxon>
        <taxon>Eurotiales</taxon>
        <taxon>Aspergillaceae</taxon>
        <taxon>Aspergillus</taxon>
        <taxon>Aspergillus subgen. Circumdati</taxon>
    </lineage>
</organism>
<dbReference type="Proteomes" id="UP000247810">
    <property type="component" value="Unassembled WGS sequence"/>
</dbReference>
<dbReference type="EMBL" id="KZ826016">
    <property type="protein sequence ID" value="PYH89692.1"/>
    <property type="molecule type" value="Genomic_DNA"/>
</dbReference>
<dbReference type="InterPro" id="IPR032675">
    <property type="entry name" value="LRR_dom_sf"/>
</dbReference>
<dbReference type="Pfam" id="PF12937">
    <property type="entry name" value="F-box-like"/>
    <property type="match status" value="1"/>
</dbReference>
<dbReference type="SUPFAM" id="SSF52047">
    <property type="entry name" value="RNI-like"/>
    <property type="match status" value="1"/>
</dbReference>
<evidence type="ECO:0000313" key="3">
    <source>
        <dbReference type="Proteomes" id="UP000247810"/>
    </source>
</evidence>